<protein>
    <submittedName>
        <fullName evidence="6">GntR family transcriptional regulator</fullName>
    </submittedName>
</protein>
<keyword evidence="1" id="KW-0805">Transcription regulation</keyword>
<dbReference type="InterPro" id="IPR011711">
    <property type="entry name" value="GntR_C"/>
</dbReference>
<evidence type="ECO:0000256" key="4">
    <source>
        <dbReference type="SAM" id="MobiDB-lite"/>
    </source>
</evidence>
<dbReference type="SUPFAM" id="SSF46785">
    <property type="entry name" value="Winged helix' DNA-binding domain"/>
    <property type="match status" value="1"/>
</dbReference>
<feature type="region of interest" description="Disordered" evidence="4">
    <location>
        <begin position="1"/>
        <end position="27"/>
    </location>
</feature>
<dbReference type="Pfam" id="PF00392">
    <property type="entry name" value="GntR"/>
    <property type="match status" value="1"/>
</dbReference>
<dbReference type="RefSeq" id="WP_408158718.1">
    <property type="nucleotide sequence ID" value="NZ_JAQQFM010000006.1"/>
</dbReference>
<proteinExistence type="predicted"/>
<dbReference type="SUPFAM" id="SSF48008">
    <property type="entry name" value="GntR ligand-binding domain-like"/>
    <property type="match status" value="1"/>
</dbReference>
<feature type="domain" description="HTH gntR-type" evidence="5">
    <location>
        <begin position="36"/>
        <end position="103"/>
    </location>
</feature>
<dbReference type="CDD" id="cd07377">
    <property type="entry name" value="WHTH_GntR"/>
    <property type="match status" value="1"/>
</dbReference>
<organism evidence="6 7">
    <name type="scientific">Herbaspirillum lusitanum</name>
    <dbReference type="NCBI Taxonomy" id="213312"/>
    <lineage>
        <taxon>Bacteria</taxon>
        <taxon>Pseudomonadati</taxon>
        <taxon>Pseudomonadota</taxon>
        <taxon>Betaproteobacteria</taxon>
        <taxon>Burkholderiales</taxon>
        <taxon>Oxalobacteraceae</taxon>
        <taxon>Herbaspirillum</taxon>
    </lineage>
</organism>
<keyword evidence="7" id="KW-1185">Reference proteome</keyword>
<dbReference type="InterPro" id="IPR036388">
    <property type="entry name" value="WH-like_DNA-bd_sf"/>
</dbReference>
<evidence type="ECO:0000256" key="3">
    <source>
        <dbReference type="ARBA" id="ARBA00023163"/>
    </source>
</evidence>
<keyword evidence="3" id="KW-0804">Transcription</keyword>
<accession>A0ABW9ABC2</accession>
<evidence type="ECO:0000256" key="2">
    <source>
        <dbReference type="ARBA" id="ARBA00023125"/>
    </source>
</evidence>
<dbReference type="InterPro" id="IPR008920">
    <property type="entry name" value="TF_FadR/GntR_C"/>
</dbReference>
<name>A0ABW9ABC2_9BURK</name>
<dbReference type="Proteomes" id="UP001629246">
    <property type="component" value="Unassembled WGS sequence"/>
</dbReference>
<evidence type="ECO:0000313" key="6">
    <source>
        <dbReference type="EMBL" id="MFL9925529.1"/>
    </source>
</evidence>
<reference evidence="6 7" key="1">
    <citation type="journal article" date="2024" name="Chem. Sci.">
        <title>Discovery of megapolipeptins by genome mining of a Burkholderiales bacteria collection.</title>
        <authorList>
            <person name="Paulo B.S."/>
            <person name="Recchia M.J.J."/>
            <person name="Lee S."/>
            <person name="Fergusson C.H."/>
            <person name="Romanowski S.B."/>
            <person name="Hernandez A."/>
            <person name="Krull N."/>
            <person name="Liu D.Y."/>
            <person name="Cavanagh H."/>
            <person name="Bos A."/>
            <person name="Gray C.A."/>
            <person name="Murphy B.T."/>
            <person name="Linington R.G."/>
            <person name="Eustaquio A.S."/>
        </authorList>
    </citation>
    <scope>NUCLEOTIDE SEQUENCE [LARGE SCALE GENOMIC DNA]</scope>
    <source>
        <strain evidence="6 7">RL21-008-BIB-A</strain>
    </source>
</reference>
<comment type="caution">
    <text evidence="6">The sequence shown here is derived from an EMBL/GenBank/DDBJ whole genome shotgun (WGS) entry which is preliminary data.</text>
</comment>
<dbReference type="PANTHER" id="PTHR43537:SF24">
    <property type="entry name" value="GLUCONATE OPERON TRANSCRIPTIONAL REPRESSOR"/>
    <property type="match status" value="1"/>
</dbReference>
<evidence type="ECO:0000259" key="5">
    <source>
        <dbReference type="PROSITE" id="PS50949"/>
    </source>
</evidence>
<dbReference type="PROSITE" id="PS50949">
    <property type="entry name" value="HTH_GNTR"/>
    <property type="match status" value="1"/>
</dbReference>
<keyword evidence="2" id="KW-0238">DNA-binding</keyword>
<dbReference type="SMART" id="SM00895">
    <property type="entry name" value="FCD"/>
    <property type="match status" value="1"/>
</dbReference>
<dbReference type="InterPro" id="IPR000524">
    <property type="entry name" value="Tscrpt_reg_HTH_GntR"/>
</dbReference>
<dbReference type="EMBL" id="JAQQFM010000006">
    <property type="protein sequence ID" value="MFL9925529.1"/>
    <property type="molecule type" value="Genomic_DNA"/>
</dbReference>
<dbReference type="Gene3D" id="1.10.10.10">
    <property type="entry name" value="Winged helix-like DNA-binding domain superfamily/Winged helix DNA-binding domain"/>
    <property type="match status" value="1"/>
</dbReference>
<gene>
    <name evidence="6" type="ORF">PQR62_14715</name>
</gene>
<sequence>MNARHDLPAQSDAADADVNGNADTDVGIDAPEAGAASLGNQAYEALVDLILSRELKQGEAVQERMLAARLGISRTPLREAMHRLEGERVLERKANGRLYVRLVTVQEIMEVLHVRRLLESDAATRAAGKVPAAQAADLRARIEAIMLRDDPADPEHQRLDGELHGLITDCCDNQLLAAMIIELRRKTRMFSLKRMDNRAHPTCLEHMAILDALVRGDGAVAAAETARHIDNIRQAIIDKLLR</sequence>
<dbReference type="PANTHER" id="PTHR43537">
    <property type="entry name" value="TRANSCRIPTIONAL REGULATOR, GNTR FAMILY"/>
    <property type="match status" value="1"/>
</dbReference>
<feature type="compositionally biased region" description="Low complexity" evidence="4">
    <location>
        <begin position="12"/>
        <end position="25"/>
    </location>
</feature>
<dbReference type="SMART" id="SM00345">
    <property type="entry name" value="HTH_GNTR"/>
    <property type="match status" value="1"/>
</dbReference>
<evidence type="ECO:0000313" key="7">
    <source>
        <dbReference type="Proteomes" id="UP001629246"/>
    </source>
</evidence>
<dbReference type="InterPro" id="IPR036390">
    <property type="entry name" value="WH_DNA-bd_sf"/>
</dbReference>
<dbReference type="Gene3D" id="1.20.120.530">
    <property type="entry name" value="GntR ligand-binding domain-like"/>
    <property type="match status" value="1"/>
</dbReference>
<evidence type="ECO:0000256" key="1">
    <source>
        <dbReference type="ARBA" id="ARBA00023015"/>
    </source>
</evidence>
<dbReference type="Pfam" id="PF07729">
    <property type="entry name" value="FCD"/>
    <property type="match status" value="1"/>
</dbReference>